<feature type="region of interest" description="Disordered" evidence="1">
    <location>
        <begin position="497"/>
        <end position="534"/>
    </location>
</feature>
<dbReference type="OrthoDB" id="439943at2759"/>
<feature type="region of interest" description="Disordered" evidence="1">
    <location>
        <begin position="1"/>
        <end position="24"/>
    </location>
</feature>
<dbReference type="RefSeq" id="XP_013275367.1">
    <property type="nucleotide sequence ID" value="XM_013419913.1"/>
</dbReference>
<dbReference type="Proteomes" id="UP000053617">
    <property type="component" value="Unassembled WGS sequence"/>
</dbReference>
<feature type="region of interest" description="Disordered" evidence="1">
    <location>
        <begin position="107"/>
        <end position="128"/>
    </location>
</feature>
<evidence type="ECO:0000313" key="2">
    <source>
        <dbReference type="EMBL" id="KIX08231.1"/>
    </source>
</evidence>
<feature type="region of interest" description="Disordered" evidence="1">
    <location>
        <begin position="43"/>
        <end position="82"/>
    </location>
</feature>
<dbReference type="STRING" id="1442369.A0A0D2IXW5"/>
<gene>
    <name evidence="2" type="ORF">Z518_02887</name>
</gene>
<protein>
    <submittedName>
        <fullName evidence="2">Uncharacterized protein</fullName>
    </submittedName>
</protein>
<name>A0A0D2IXW5_9EURO</name>
<dbReference type="GeneID" id="25290958"/>
<dbReference type="HOGENOM" id="CLU_372154_0_0_1"/>
<evidence type="ECO:0000313" key="3">
    <source>
        <dbReference type="Proteomes" id="UP000053617"/>
    </source>
</evidence>
<feature type="compositionally biased region" description="Low complexity" evidence="1">
    <location>
        <begin position="43"/>
        <end position="59"/>
    </location>
</feature>
<reference evidence="2 3" key="1">
    <citation type="submission" date="2015-01" db="EMBL/GenBank/DDBJ databases">
        <title>The Genome Sequence of Rhinocladiella mackenzie CBS 650.93.</title>
        <authorList>
            <consortium name="The Broad Institute Genomics Platform"/>
            <person name="Cuomo C."/>
            <person name="de Hoog S."/>
            <person name="Gorbushina A."/>
            <person name="Stielow B."/>
            <person name="Teixiera M."/>
            <person name="Abouelleil A."/>
            <person name="Chapman S.B."/>
            <person name="Priest M."/>
            <person name="Young S.K."/>
            <person name="Wortman J."/>
            <person name="Nusbaum C."/>
            <person name="Birren B."/>
        </authorList>
    </citation>
    <scope>NUCLEOTIDE SEQUENCE [LARGE SCALE GENOMIC DNA]</scope>
    <source>
        <strain evidence="2 3">CBS 650.93</strain>
    </source>
</reference>
<dbReference type="EMBL" id="KN847476">
    <property type="protein sequence ID" value="KIX08231.1"/>
    <property type="molecule type" value="Genomic_DNA"/>
</dbReference>
<feature type="compositionally biased region" description="Polar residues" evidence="1">
    <location>
        <begin position="505"/>
        <end position="534"/>
    </location>
</feature>
<organism evidence="2 3">
    <name type="scientific">Rhinocladiella mackenziei CBS 650.93</name>
    <dbReference type="NCBI Taxonomy" id="1442369"/>
    <lineage>
        <taxon>Eukaryota</taxon>
        <taxon>Fungi</taxon>
        <taxon>Dikarya</taxon>
        <taxon>Ascomycota</taxon>
        <taxon>Pezizomycotina</taxon>
        <taxon>Eurotiomycetes</taxon>
        <taxon>Chaetothyriomycetidae</taxon>
        <taxon>Chaetothyriales</taxon>
        <taxon>Herpotrichiellaceae</taxon>
        <taxon>Rhinocladiella</taxon>
    </lineage>
</organism>
<proteinExistence type="predicted"/>
<evidence type="ECO:0000256" key="1">
    <source>
        <dbReference type="SAM" id="MobiDB-lite"/>
    </source>
</evidence>
<dbReference type="VEuPathDB" id="FungiDB:Z518_02887"/>
<keyword evidence="3" id="KW-1185">Reference proteome</keyword>
<accession>A0A0D2IXW5</accession>
<sequence length="833" mass="91188">MTDLRPPPCGKAGDDGPTTTTISNFDLEYPEIPLHLSLESLLAHSSSSAMPASESNPPSLDDSWASLGDIESSNEDDLQSEHTDVGSLLDVHSSDDIQSVTDDVHVGETQSIDDEGIGDTSTEDPGRRVSAEELAQQDIPLIHPSIPIPQAARPVRLGQGPELVRIHNTIRTLSENEIRKLPPLFKDEGGSRRYSSIIRITLSEDGLDPNSLEYFKVVLLGKHAEQFRPEIQRKLGDALVSRRVSHTTTPRSISRFHLVPNTFGPGSEPEFADLVAIDNQIDFDCYDLVKPAGTASHRVPLILSNSQTRSEIVSKWDGSTFVVTNTRWVPPDLAVICVHLDQEYEMDDDSLRMLTFAERHGIPHILIRMDRGWHGDYGIAGNLDSLHESLESRLELSQDIKPFPKLPVDMAAFLNLDSALLNKHIAYVISTVEKPTSHELIDLAYRADPPYKKEPSPWMQIPFNGALLKTFFITLWIVGIYIFLGAHLWPVVSDSLSGGPGRPGQGTTATAQEPSDSTSGRASAVPKSSQAQPPILSSQGLEYVSAKEGQIGQQLVEIASVSSVTLPLEEDALHFQVGIAGENQLVVKLPKFALNRKKRSQLSVVLTRSNQTIPATIQELFDGVFSVQLHHRDTYGDIEVNLTMTKPQLSETLTVSFGNKSIFDYAPLKGALNTAMEHLQEMAALISGVWPYKQAVAATQDHADVIHALTQGLKEDVQKLLSWRLEWKLSSSSTASSLQSRVSGNAQALYSYVVLLTNEGSTQGRKVLAHVLDNISKARSAIRTMSTPTDMSALVKPSLNTKAVVDKLGAAQVRARQIVANAAGRVRSRHGVR</sequence>
<dbReference type="AlphaFoldDB" id="A0A0D2IXW5"/>